<dbReference type="InterPro" id="IPR004827">
    <property type="entry name" value="bZIP"/>
</dbReference>
<dbReference type="Proteomes" id="UP000704712">
    <property type="component" value="Unassembled WGS sequence"/>
</dbReference>
<dbReference type="GO" id="GO:0003700">
    <property type="term" value="F:DNA-binding transcription factor activity"/>
    <property type="evidence" value="ECO:0007669"/>
    <property type="project" value="InterPro"/>
</dbReference>
<evidence type="ECO:0000313" key="4">
    <source>
        <dbReference type="EMBL" id="KAF4145469.1"/>
    </source>
</evidence>
<evidence type="ECO:0000313" key="3">
    <source>
        <dbReference type="EMBL" id="KAF4040229.1"/>
    </source>
</evidence>
<dbReference type="PROSITE" id="PS00036">
    <property type="entry name" value="BZIP_BASIC"/>
    <property type="match status" value="1"/>
</dbReference>
<dbReference type="AlphaFoldDB" id="A0A833TCB3"/>
<evidence type="ECO:0000313" key="5">
    <source>
        <dbReference type="Proteomes" id="UP000602510"/>
    </source>
</evidence>
<evidence type="ECO:0000256" key="1">
    <source>
        <dbReference type="SAM" id="MobiDB-lite"/>
    </source>
</evidence>
<sequence length="137" mass="15377">MNVSATTIAALLGSGASSRVQHELVQVGKYPITTRCRRPRETIKLKLTEEEQRSLSQDEIRKLKNRVAAKRARGRAQHRVTDLENTVSSTSYADSPNLEPLRDSDTDKGSLALNMQELEWLFNTTPFSNSSDVDMKD</sequence>
<evidence type="ECO:0000259" key="2">
    <source>
        <dbReference type="PROSITE" id="PS00036"/>
    </source>
</evidence>
<dbReference type="EMBL" id="JAACNO010000726">
    <property type="protein sequence ID" value="KAF4145469.1"/>
    <property type="molecule type" value="Genomic_DNA"/>
</dbReference>
<keyword evidence="5" id="KW-1185">Reference proteome</keyword>
<name>A0A833TCB3_PHYIN</name>
<proteinExistence type="predicted"/>
<dbReference type="Proteomes" id="UP000602510">
    <property type="component" value="Unassembled WGS sequence"/>
</dbReference>
<feature type="region of interest" description="Disordered" evidence="1">
    <location>
        <begin position="70"/>
        <end position="109"/>
    </location>
</feature>
<comment type="caution">
    <text evidence="3">The sequence shown here is derived from an EMBL/GenBank/DDBJ whole genome shotgun (WGS) entry which is preliminary data.</text>
</comment>
<dbReference type="EMBL" id="WSZM01000151">
    <property type="protein sequence ID" value="KAF4040229.1"/>
    <property type="molecule type" value="Genomic_DNA"/>
</dbReference>
<organism evidence="3 5">
    <name type="scientific">Phytophthora infestans</name>
    <name type="common">Potato late blight agent</name>
    <name type="synonym">Botrytis infestans</name>
    <dbReference type="NCBI Taxonomy" id="4787"/>
    <lineage>
        <taxon>Eukaryota</taxon>
        <taxon>Sar</taxon>
        <taxon>Stramenopiles</taxon>
        <taxon>Oomycota</taxon>
        <taxon>Peronosporomycetes</taxon>
        <taxon>Peronosporales</taxon>
        <taxon>Peronosporaceae</taxon>
        <taxon>Phytophthora</taxon>
    </lineage>
</organism>
<gene>
    <name evidence="3" type="ORF">GN244_ATG07660</name>
    <name evidence="4" type="ORF">GN958_ATG05272</name>
</gene>
<dbReference type="InterPro" id="IPR046347">
    <property type="entry name" value="bZIP_sf"/>
</dbReference>
<feature type="domain" description="BZIP" evidence="2">
    <location>
        <begin position="61"/>
        <end position="75"/>
    </location>
</feature>
<protein>
    <recommendedName>
        <fullName evidence="2">BZIP domain-containing protein</fullName>
    </recommendedName>
</protein>
<dbReference type="SUPFAM" id="SSF57959">
    <property type="entry name" value="Leucine zipper domain"/>
    <property type="match status" value="1"/>
</dbReference>
<feature type="compositionally biased region" description="Polar residues" evidence="1">
    <location>
        <begin position="83"/>
        <end position="94"/>
    </location>
</feature>
<accession>A0A833TCB3</accession>
<reference evidence="3" key="1">
    <citation type="submission" date="2020-04" db="EMBL/GenBank/DDBJ databases">
        <title>Hybrid Assembly of Korean Phytophthora infestans isolates.</title>
        <authorList>
            <person name="Prokchorchik M."/>
            <person name="Lee Y."/>
            <person name="Seo J."/>
            <person name="Cho J.-H."/>
            <person name="Park Y.-E."/>
            <person name="Jang D.-C."/>
            <person name="Im J.-S."/>
            <person name="Choi J.-G."/>
            <person name="Park H.-J."/>
            <person name="Lee G.-B."/>
            <person name="Lee Y.-G."/>
            <person name="Hong S.-Y."/>
            <person name="Cho K."/>
            <person name="Sohn K.H."/>
        </authorList>
    </citation>
    <scope>NUCLEOTIDE SEQUENCE</scope>
    <source>
        <strain evidence="3">KR_1_A1</strain>
        <strain evidence="4">KR_2_A2</strain>
    </source>
</reference>
<dbReference type="Gene3D" id="1.20.5.170">
    <property type="match status" value="1"/>
</dbReference>